<feature type="compositionally biased region" description="Pro residues" evidence="10">
    <location>
        <begin position="58"/>
        <end position="70"/>
    </location>
</feature>
<evidence type="ECO:0000256" key="9">
    <source>
        <dbReference type="ARBA" id="ARBA00023242"/>
    </source>
</evidence>
<dbReference type="GO" id="GO:0005737">
    <property type="term" value="C:cytoplasm"/>
    <property type="evidence" value="ECO:0007669"/>
    <property type="project" value="UniProtKB-SubCell"/>
</dbReference>
<dbReference type="InterPro" id="IPR018866">
    <property type="entry name" value="Znf-4CXXC_R1"/>
</dbReference>
<dbReference type="EMBL" id="ADAS02000014">
    <property type="protein sequence ID" value="OAV97234.1"/>
    <property type="molecule type" value="Genomic_DNA"/>
</dbReference>
<feature type="region of interest" description="Disordered" evidence="10">
    <location>
        <begin position="302"/>
        <end position="469"/>
    </location>
</feature>
<reference evidence="12" key="2">
    <citation type="submission" date="2016-05" db="EMBL/GenBank/DDBJ databases">
        <title>Comparative analysis highlights variable genome content of wheat rusts and divergence of the mating loci.</title>
        <authorList>
            <person name="Cuomo C.A."/>
            <person name="Bakkeren G."/>
            <person name="Szabo L."/>
            <person name="Khalil H."/>
            <person name="Joly D."/>
            <person name="Goldberg J."/>
            <person name="Young S."/>
            <person name="Zeng Q."/>
            <person name="Fellers J."/>
        </authorList>
    </citation>
    <scope>NUCLEOTIDE SEQUENCE [LARGE SCALE GENOMIC DNA]</scope>
    <source>
        <strain evidence="12">1-1 BBBD Race 1</strain>
    </source>
</reference>
<keyword evidence="5" id="KW-0597">Phosphoprotein</keyword>
<feature type="compositionally biased region" description="Polar residues" evidence="10">
    <location>
        <begin position="130"/>
        <end position="169"/>
    </location>
</feature>
<evidence type="ECO:0000256" key="8">
    <source>
        <dbReference type="ARBA" id="ARBA00023163"/>
    </source>
</evidence>
<dbReference type="InterPro" id="IPR040221">
    <property type="entry name" value="CDCA7/CDA7L"/>
</dbReference>
<evidence type="ECO:0000256" key="3">
    <source>
        <dbReference type="ARBA" id="ARBA00022490"/>
    </source>
</evidence>
<comment type="subcellular location">
    <subcellularLocation>
        <location evidence="2">Cytoplasm</location>
    </subcellularLocation>
    <subcellularLocation>
        <location evidence="1">Nucleus</location>
    </subcellularLocation>
</comment>
<dbReference type="Proteomes" id="UP000005240">
    <property type="component" value="Unassembled WGS sequence"/>
</dbReference>
<dbReference type="EnsemblFungi" id="PTTG_01473-t43_1">
    <property type="protein sequence ID" value="PTTG_01473-t43_1-p1"/>
    <property type="gene ID" value="PTTG_01473"/>
</dbReference>
<keyword evidence="8" id="KW-0804">Transcription</keyword>
<dbReference type="GO" id="GO:0005634">
    <property type="term" value="C:nucleus"/>
    <property type="evidence" value="ECO:0007669"/>
    <property type="project" value="UniProtKB-SubCell"/>
</dbReference>
<dbReference type="GO" id="GO:0006355">
    <property type="term" value="P:regulation of DNA-templated transcription"/>
    <property type="evidence" value="ECO:0007669"/>
    <property type="project" value="InterPro"/>
</dbReference>
<dbReference type="Pfam" id="PF10497">
    <property type="entry name" value="zf-4CXXC_R1"/>
    <property type="match status" value="1"/>
</dbReference>
<feature type="region of interest" description="Disordered" evidence="10">
    <location>
        <begin position="491"/>
        <end position="517"/>
    </location>
</feature>
<dbReference type="EnsemblFungi" id="PTTG_01473-t43_2">
    <property type="protein sequence ID" value="PTTG_01473-t43_2-p1"/>
    <property type="gene ID" value="PTTG_01473"/>
</dbReference>
<organism evidence="12">
    <name type="scientific">Puccinia triticina (isolate 1-1 / race 1 (BBBD))</name>
    <name type="common">Brown leaf rust fungus</name>
    <dbReference type="NCBI Taxonomy" id="630390"/>
    <lineage>
        <taxon>Eukaryota</taxon>
        <taxon>Fungi</taxon>
        <taxon>Dikarya</taxon>
        <taxon>Basidiomycota</taxon>
        <taxon>Pucciniomycotina</taxon>
        <taxon>Pucciniomycetes</taxon>
        <taxon>Pucciniales</taxon>
        <taxon>Pucciniaceae</taxon>
        <taxon>Puccinia</taxon>
    </lineage>
</organism>
<protein>
    <submittedName>
        <fullName evidence="13">Zf-4CXXC_R1 domain-containing protein</fullName>
    </submittedName>
</protein>
<name>A0A180GWR2_PUCT1</name>
<reference evidence="13 14" key="3">
    <citation type="journal article" date="2017" name="G3 (Bethesda)">
        <title>Comparative analysis highlights variable genome content of wheat rusts and divergence of the mating loci.</title>
        <authorList>
            <person name="Cuomo C.A."/>
            <person name="Bakkeren G."/>
            <person name="Khalil H.B."/>
            <person name="Panwar V."/>
            <person name="Joly D."/>
            <person name="Linning R."/>
            <person name="Sakthikumar S."/>
            <person name="Song X."/>
            <person name="Adiconis X."/>
            <person name="Fan L."/>
            <person name="Goldberg J.M."/>
            <person name="Levin J.Z."/>
            <person name="Young S."/>
            <person name="Zeng Q."/>
            <person name="Anikster Y."/>
            <person name="Bruce M."/>
            <person name="Wang M."/>
            <person name="Yin C."/>
            <person name="McCallum B."/>
            <person name="Szabo L.J."/>
            <person name="Hulbert S."/>
            <person name="Chen X."/>
            <person name="Fellers J.P."/>
        </authorList>
    </citation>
    <scope>NUCLEOTIDE SEQUENCE</scope>
    <source>
        <strain evidence="13">isolate 1-1 / race 1 (BBBD)</strain>
        <strain evidence="14">Isolate 1-1 / race 1 (BBBD)</strain>
    </source>
</reference>
<proteinExistence type="predicted"/>
<evidence type="ECO:0000256" key="2">
    <source>
        <dbReference type="ARBA" id="ARBA00004496"/>
    </source>
</evidence>
<evidence type="ECO:0000256" key="6">
    <source>
        <dbReference type="ARBA" id="ARBA00022843"/>
    </source>
</evidence>
<keyword evidence="7" id="KW-0805">Transcription regulation</keyword>
<feature type="domain" description="Zinc-finger" evidence="11">
    <location>
        <begin position="221"/>
        <end position="301"/>
    </location>
</feature>
<feature type="compositionally biased region" description="Polar residues" evidence="10">
    <location>
        <begin position="44"/>
        <end position="55"/>
    </location>
</feature>
<evidence type="ECO:0000256" key="4">
    <source>
        <dbReference type="ARBA" id="ARBA00022499"/>
    </source>
</evidence>
<dbReference type="STRING" id="630390.A0A180GWR2"/>
<dbReference type="OrthoDB" id="2497737at2759"/>
<feature type="compositionally biased region" description="Polar residues" evidence="10">
    <location>
        <begin position="14"/>
        <end position="28"/>
    </location>
</feature>
<feature type="region of interest" description="Disordered" evidence="10">
    <location>
        <begin position="538"/>
        <end position="559"/>
    </location>
</feature>
<feature type="compositionally biased region" description="Polar residues" evidence="10">
    <location>
        <begin position="371"/>
        <end position="392"/>
    </location>
</feature>
<evidence type="ECO:0000256" key="7">
    <source>
        <dbReference type="ARBA" id="ARBA00023015"/>
    </source>
</evidence>
<dbReference type="PANTHER" id="PTHR31169">
    <property type="entry name" value="OS05G0300700 PROTEIN"/>
    <property type="match status" value="1"/>
</dbReference>
<gene>
    <name evidence="12" type="ORF">PTTG_01473</name>
</gene>
<evidence type="ECO:0000256" key="5">
    <source>
        <dbReference type="ARBA" id="ARBA00022553"/>
    </source>
</evidence>
<keyword evidence="4" id="KW-1017">Isopeptide bond</keyword>
<dbReference type="VEuPathDB" id="FungiDB:PTTG_01473"/>
<feature type="region of interest" description="Disordered" evidence="10">
    <location>
        <begin position="1"/>
        <end position="196"/>
    </location>
</feature>
<evidence type="ECO:0000256" key="1">
    <source>
        <dbReference type="ARBA" id="ARBA00004123"/>
    </source>
</evidence>
<sequence length="624" mass="68238">MPRRSSNRSSNPSILTSHETGVAASTSGDEALEYYALHSDGHHTSPNTPDASTSARAPLPPPNDFRPTNPPGNNSPNIMGQTPADDQGIEITGPANVDELSGDSSSARRTSDNKLRSADEQLLEPVSRSAPDNVTSSRSRSPHQASPSNPAAPTRPTEPSQTEPHFNSFLSDTSTLSDLTSLPSSPAAPPDMCPEDDYRFVLEHPIPPPVAATDEIGQYEFSTCHQCRAKTTRPKMICDRSQDSSCFNRVCDRCLTARAVYGSVPELQPPIFEFVPGGSMLCVKCRGVCPCVYCRRNRGENEQNRRGLHQGLTSQGREKELLRNKRMQEKAKLKKESGRSAGLRDSAPAKRKRASTVPPAARKKGKKEGSDQSPANFAGNSNRRTASVNRSILSAGGDSIPANTHNQLSQRSSRTRAGSTNLRTLIPRSYTIPQLTRDGRPKAKPGPKKRESQTLPSQVQNEIDPDLDKTLVDQPLQSDKRLEEAAPAMTSLLPSEDSPGENQTFPSQAQKETNPDLDKTLIDQPLQSDKRLEEAAPAMTSLLHSEDSPSDPEMSDLERLERSEKQLELKLREIELQNAADEIKRQKAKGEAFDKAKMMQDFLQSGLSYEKAMEATLTFLGPST</sequence>
<evidence type="ECO:0000256" key="10">
    <source>
        <dbReference type="SAM" id="MobiDB-lite"/>
    </source>
</evidence>
<keyword evidence="14" id="KW-1185">Reference proteome</keyword>
<evidence type="ECO:0000313" key="13">
    <source>
        <dbReference type="EnsemblFungi" id="PTTG_01473-t43_1-p1"/>
    </source>
</evidence>
<evidence type="ECO:0000313" key="14">
    <source>
        <dbReference type="Proteomes" id="UP000005240"/>
    </source>
</evidence>
<keyword evidence="6" id="KW-0832">Ubl conjugation</keyword>
<evidence type="ECO:0000313" key="12">
    <source>
        <dbReference type="EMBL" id="OAV97235.1"/>
    </source>
</evidence>
<feature type="compositionally biased region" description="Polar residues" evidence="10">
    <location>
        <begin position="401"/>
        <end position="423"/>
    </location>
</feature>
<evidence type="ECO:0000259" key="11">
    <source>
        <dbReference type="Pfam" id="PF10497"/>
    </source>
</evidence>
<feature type="compositionally biased region" description="Basic and acidic residues" evidence="10">
    <location>
        <begin position="109"/>
        <end position="119"/>
    </location>
</feature>
<reference evidence="13" key="4">
    <citation type="submission" date="2025-05" db="UniProtKB">
        <authorList>
            <consortium name="EnsemblFungi"/>
        </authorList>
    </citation>
    <scope>IDENTIFICATION</scope>
    <source>
        <strain evidence="13">isolate 1-1 / race 1 (BBBD)</strain>
    </source>
</reference>
<dbReference type="PANTHER" id="PTHR31169:SF8">
    <property type="entry name" value="ZINC-FINGER DOMAIN OF MONOAMINE-OXIDASE A REPRESSOR R1 PROTEIN"/>
    <property type="match status" value="1"/>
</dbReference>
<dbReference type="AlphaFoldDB" id="A0A180GWR2"/>
<accession>A0A180GWR2</accession>
<reference evidence="12" key="1">
    <citation type="submission" date="2009-11" db="EMBL/GenBank/DDBJ databases">
        <authorList>
            <consortium name="The Broad Institute Genome Sequencing Platform"/>
            <person name="Ward D."/>
            <person name="Feldgarden M."/>
            <person name="Earl A."/>
            <person name="Young S.K."/>
            <person name="Zeng Q."/>
            <person name="Koehrsen M."/>
            <person name="Alvarado L."/>
            <person name="Berlin A."/>
            <person name="Bochicchio J."/>
            <person name="Borenstein D."/>
            <person name="Chapman S.B."/>
            <person name="Chen Z."/>
            <person name="Engels R."/>
            <person name="Freedman E."/>
            <person name="Gellesch M."/>
            <person name="Goldberg J."/>
            <person name="Griggs A."/>
            <person name="Gujja S."/>
            <person name="Heilman E."/>
            <person name="Heiman D."/>
            <person name="Hepburn T."/>
            <person name="Howarth C."/>
            <person name="Jen D."/>
            <person name="Larson L."/>
            <person name="Lewis B."/>
            <person name="Mehta T."/>
            <person name="Park D."/>
            <person name="Pearson M."/>
            <person name="Roberts A."/>
            <person name="Saif S."/>
            <person name="Shea T."/>
            <person name="Shenoy N."/>
            <person name="Sisk P."/>
            <person name="Stolte C."/>
            <person name="Sykes S."/>
            <person name="Thomson T."/>
            <person name="Walk T."/>
            <person name="White J."/>
            <person name="Yandava C."/>
            <person name="Izard J."/>
            <person name="Baranova O.V."/>
            <person name="Blanton J.M."/>
            <person name="Tanner A.C."/>
            <person name="Dewhirst F.E."/>
            <person name="Haas B."/>
            <person name="Nusbaum C."/>
            <person name="Birren B."/>
        </authorList>
    </citation>
    <scope>NUCLEOTIDE SEQUENCE [LARGE SCALE GENOMIC DNA]</scope>
    <source>
        <strain evidence="12">1-1 BBBD Race 1</strain>
    </source>
</reference>
<keyword evidence="3" id="KW-0963">Cytoplasm</keyword>
<dbReference type="EMBL" id="ADAS02000014">
    <property type="protein sequence ID" value="OAV97235.1"/>
    <property type="molecule type" value="Genomic_DNA"/>
</dbReference>
<feature type="compositionally biased region" description="Polar residues" evidence="10">
    <location>
        <begin position="500"/>
        <end position="512"/>
    </location>
</feature>
<feature type="compositionally biased region" description="Basic and acidic residues" evidence="10">
    <location>
        <begin position="316"/>
        <end position="338"/>
    </location>
</feature>
<feature type="compositionally biased region" description="Low complexity" evidence="10">
    <location>
        <begin position="170"/>
        <end position="185"/>
    </location>
</feature>
<keyword evidence="9" id="KW-0539">Nucleus</keyword>